<feature type="region of interest" description="Disordered" evidence="1">
    <location>
        <begin position="1"/>
        <end position="29"/>
    </location>
</feature>
<dbReference type="GeneID" id="9944291"/>
<dbReference type="OMA" id="CNRECFA"/>
<keyword evidence="3" id="KW-1185">Reference proteome</keyword>
<evidence type="ECO:0000313" key="4">
    <source>
        <dbReference type="WBParaSite" id="EN70_11198"/>
    </source>
</evidence>
<dbReference type="KEGG" id="loa:LOAG_06876"/>
<organism evidence="3 4">
    <name type="scientific">Loa loa</name>
    <name type="common">Eye worm</name>
    <name type="synonym">Filaria loa</name>
    <dbReference type="NCBI Taxonomy" id="7209"/>
    <lineage>
        <taxon>Eukaryota</taxon>
        <taxon>Metazoa</taxon>
        <taxon>Ecdysozoa</taxon>
        <taxon>Nematoda</taxon>
        <taxon>Chromadorea</taxon>
        <taxon>Rhabditida</taxon>
        <taxon>Spirurina</taxon>
        <taxon>Spiruromorpha</taxon>
        <taxon>Filarioidea</taxon>
        <taxon>Onchocercidae</taxon>
        <taxon>Loa</taxon>
    </lineage>
</organism>
<dbReference type="FunCoup" id="A0A1I7V914">
    <property type="interactions" value="151"/>
</dbReference>
<dbReference type="RefSeq" id="XP_003142460.1">
    <property type="nucleotide sequence ID" value="XM_003142412.1"/>
</dbReference>
<dbReference type="eggNOG" id="ENOG502SXA4">
    <property type="taxonomic scope" value="Eukaryota"/>
</dbReference>
<dbReference type="OrthoDB" id="5840832at2759"/>
<dbReference type="WBParaSite" id="EN70_11198">
    <property type="protein sequence ID" value="EN70_11198"/>
    <property type="gene ID" value="EN70_11198"/>
</dbReference>
<gene>
    <name evidence="2 4" type="ORF">LOAG_06876</name>
</gene>
<protein>
    <submittedName>
        <fullName evidence="4">DM domain-containing protein</fullName>
    </submittedName>
</protein>
<accession>A0A1S0TX21</accession>
<name>A0A1I7V914_LOALO</name>
<evidence type="ECO:0000256" key="1">
    <source>
        <dbReference type="SAM" id="MobiDB-lite"/>
    </source>
</evidence>
<sequence>MTSNSTSESSNFCWRSSTKDPQSSEHLNEGARPVFSKHLVVTNDGIRDFIPEYIREKFGESIEPNQCTIKAIYKADTKKLFYTFILSWYKNEAYVTTDSSGIAISKSKKSLINAPTKSEQIRRCDGPCGKMRPVKELRIHGRCEHAICQHCTINAPMIENADGTIGCCNEECFATNLAAVCPDPTLRHKYFQKIIENKINEIIATGDENQDYNMKRLQQVKELTSPSQTSSISKSSKMKQSLEELLCVNMLIFEKGPMETICRRRSITEINSAKSLRSILQWIVGYGQNLHKCRVFFNCNGNDDDSKFDLKQYDNLQEINLKRYGDKKISTFPSINGTLSFVVDYTNLIGGNPISPYI</sequence>
<dbReference type="EMBL" id="JH712297">
    <property type="protein sequence ID" value="EFO21611.1"/>
    <property type="molecule type" value="Genomic_DNA"/>
</dbReference>
<reference evidence="4" key="2">
    <citation type="submission" date="2016-11" db="UniProtKB">
        <authorList>
            <consortium name="WormBaseParasite"/>
        </authorList>
    </citation>
    <scope>IDENTIFICATION</scope>
</reference>
<dbReference type="CTD" id="9944291"/>
<feature type="compositionally biased region" description="Polar residues" evidence="1">
    <location>
        <begin position="1"/>
        <end position="21"/>
    </location>
</feature>
<dbReference type="PANTHER" id="PTHR31430:SF2">
    <property type="entry name" value="ZF-RING_14 DOMAIN-CONTAINING PROTEIN"/>
    <property type="match status" value="1"/>
</dbReference>
<evidence type="ECO:0000313" key="2">
    <source>
        <dbReference type="EMBL" id="EFO21611.1"/>
    </source>
</evidence>
<reference evidence="2 3" key="1">
    <citation type="submission" date="2012-04" db="EMBL/GenBank/DDBJ databases">
        <title>The Genome Sequence of Loa loa.</title>
        <authorList>
            <consortium name="The Broad Institute Genome Sequencing Platform"/>
            <consortium name="Broad Institute Genome Sequencing Center for Infectious Disease"/>
            <person name="Nutman T.B."/>
            <person name="Fink D.L."/>
            <person name="Russ C."/>
            <person name="Young S."/>
            <person name="Zeng Q."/>
            <person name="Gargeya S."/>
            <person name="Alvarado L."/>
            <person name="Berlin A."/>
            <person name="Chapman S.B."/>
            <person name="Chen Z."/>
            <person name="Freedman E."/>
            <person name="Gellesch M."/>
            <person name="Goldberg J."/>
            <person name="Griggs A."/>
            <person name="Gujja S."/>
            <person name="Heilman E.R."/>
            <person name="Heiman D."/>
            <person name="Howarth C."/>
            <person name="Mehta T."/>
            <person name="Neiman D."/>
            <person name="Pearson M."/>
            <person name="Roberts A."/>
            <person name="Saif S."/>
            <person name="Shea T."/>
            <person name="Shenoy N."/>
            <person name="Sisk P."/>
            <person name="Stolte C."/>
            <person name="Sykes S."/>
            <person name="White J."/>
            <person name="Yandava C."/>
            <person name="Haas B."/>
            <person name="Henn M.R."/>
            <person name="Nusbaum C."/>
            <person name="Birren B."/>
        </authorList>
    </citation>
    <scope>NUCLEOTIDE SEQUENCE [LARGE SCALE GENOMIC DNA]</scope>
</reference>
<dbReference type="AlphaFoldDB" id="A0A1I7V914"/>
<accession>A0A1I7V914</accession>
<proteinExistence type="predicted"/>
<dbReference type="Proteomes" id="UP000095285">
    <property type="component" value="Unassembled WGS sequence"/>
</dbReference>
<dbReference type="PANTHER" id="PTHR31430">
    <property type="entry name" value="PROTEIN CBG22332-RELATED"/>
    <property type="match status" value="1"/>
</dbReference>
<evidence type="ECO:0000313" key="3">
    <source>
        <dbReference type="Proteomes" id="UP000095285"/>
    </source>
</evidence>